<comment type="caution">
    <text evidence="2">The sequence shown here is derived from an EMBL/GenBank/DDBJ whole genome shotgun (WGS) entry which is preliminary data.</text>
</comment>
<evidence type="ECO:0000313" key="3">
    <source>
        <dbReference type="Proteomes" id="UP000462501"/>
    </source>
</evidence>
<reference evidence="2 3" key="1">
    <citation type="submission" date="2019-06" db="EMBL/GenBank/DDBJ databases">
        <title>Draft genome sequences of 15 bacterial species constituting the stable defined intestinal microbiota of the GM15 gnotobiotic mouse model.</title>
        <authorList>
            <person name="Elie C."/>
            <person name="Mathieu A."/>
            <person name="Saliou A."/>
            <person name="Darnaud M."/>
            <person name="Leulier F."/>
            <person name="Tamellini A."/>
        </authorList>
    </citation>
    <scope>NUCLEOTIDE SEQUENCE [LARGE SCALE GENOMIC DNA]</scope>
    <source>
        <strain evidence="2 3">JM4-15</strain>
    </source>
</reference>
<feature type="region of interest" description="Disordered" evidence="1">
    <location>
        <begin position="1112"/>
        <end position="1138"/>
    </location>
</feature>
<name>A0A845SN59_9FIRM</name>
<protein>
    <submittedName>
        <fullName evidence="2">Uncharacterized protein</fullName>
    </submittedName>
</protein>
<organism evidence="2 3">
    <name type="scientific">Anaerotruncus colihominis</name>
    <dbReference type="NCBI Taxonomy" id="169435"/>
    <lineage>
        <taxon>Bacteria</taxon>
        <taxon>Bacillati</taxon>
        <taxon>Bacillota</taxon>
        <taxon>Clostridia</taxon>
        <taxon>Eubacteriales</taxon>
        <taxon>Oscillospiraceae</taxon>
        <taxon>Anaerotruncus</taxon>
    </lineage>
</organism>
<evidence type="ECO:0000256" key="1">
    <source>
        <dbReference type="SAM" id="MobiDB-lite"/>
    </source>
</evidence>
<gene>
    <name evidence="2" type="ORF">FMM72_01180</name>
</gene>
<feature type="compositionally biased region" description="Low complexity" evidence="1">
    <location>
        <begin position="1124"/>
        <end position="1136"/>
    </location>
</feature>
<evidence type="ECO:0000313" key="2">
    <source>
        <dbReference type="EMBL" id="NDO37866.1"/>
    </source>
</evidence>
<dbReference type="RefSeq" id="WP_162220339.1">
    <property type="nucleotide sequence ID" value="NZ_JANJZM010000005.1"/>
</dbReference>
<proteinExistence type="predicted"/>
<feature type="region of interest" description="Disordered" evidence="1">
    <location>
        <begin position="973"/>
        <end position="994"/>
    </location>
</feature>
<feature type="region of interest" description="Disordered" evidence="1">
    <location>
        <begin position="208"/>
        <end position="229"/>
    </location>
</feature>
<sequence>MKCLSGKLHTAVRAVTPSFGRLTARTGRLEAGWTLRTAGAGNFACRIAERAVRRAPDGWRRFSMVDLEEGAQETPGQQVQSQPFPPVHIRMLFRIYGPDHEPPAFYLHWMEQFLERRAARADCALSPDGLSGRRISGAAYPPPLTRTLRQPAGLSGRTHALLWKTAWTHAFAMETDRALLYERKASLEKKEPQHRLLCTPIRTVWTTSHAAQSAPGEEQANRKTAGPMRPHMAGDWSGLACPGRMDAPAPWRPEWQAGGMTVGGAAPALYREADMGGVSGSRLPSWTLAAASAAALPPQNARGSLERLFGIAEAQKNLPGGMLYPGRGSAPFGSAWARAGGLNGQRYPTLLFEQPEQVGALPAQAGVPMQPDDGRHIRKLFSTGPYAMLQRLLLACVPKLLRPSTAWAKASGRDVAAFIQAANGHRPPPAPLRMGRAGESAQRAGAHVRHPSVFLPQAGWGAAFAQNANPRRLSAPPLKAAGGSSRVRSRLPRAVYGAKAPLPVLSGNITGTPPFEQIESDGGPQAAVRGRMRVPAVLTPGLDSPFSKSFHDTGIPPGFEGIPTGGVSLTGRLAYCGIAGRALFSQKTGSSGLRPQSGMSDGWRPGRDPVWLIDREEAFSPAWMDAPAAVGEPRDAVSLNGSAQALRMGLTRLLSGLGRTPGPVRPICGGLFGHGADRGNQHVPRAQWMPWPRRPAFGESASGQIAPALFAWEAGLAAPLARYRYGTYTDSAGANASGRLEKRWFSSRYSQATARTATGSRKAGFAQSRDRLFSLWTNGTDAGPLILLAEKARVQPTTFLPEGTMSGLQPPALFYRLLSKRLERLTNVPEGLEPEAQRLPVAGGHSRSARRAYKRPGAKVLPDTRRAPVRIRLSERLTKLVEGALPGQETTVESTAGTRRIALLAGRAPQTPATLMELLSGPSREDGRIFSAAELVLYAPEAADGGGPRLGGEHWPPFGGQPAGRVIRTDARERRDGRTQAAIDGSRAQSADRGWDELHASRSLRQNRSLLMQARGGPARMSARLAGQTPDLAGAIERRGRIALLTLEQQRAEQTPLSLEMALSGRQGPMRQVFNPSEIVMLNPPAYLGRFGEGSSRPVGRQDWKKVGWSDAPRGTFPAGGQGAAEAQPGGPLPAQTSGERARQAQSFFRARAELARREREEGGIVPAGVPPRLRMPDIAYKERGMAAAGRLSSQAAGRPRSLNTPVRAIRETQVVRQSGQVSEAELSRMADQIYRKLESRISAERRRFGL</sequence>
<dbReference type="Proteomes" id="UP000462501">
    <property type="component" value="Unassembled WGS sequence"/>
</dbReference>
<dbReference type="AlphaFoldDB" id="A0A845SN59"/>
<accession>A0A845SN59</accession>
<dbReference type="EMBL" id="VIQT01000003">
    <property type="protein sequence ID" value="NDO37866.1"/>
    <property type="molecule type" value="Genomic_DNA"/>
</dbReference>